<comment type="similarity">
    <text evidence="1">Belongs to the short-chain dehydrogenases/reductases (SDR) family.</text>
</comment>
<dbReference type="SUPFAM" id="SSF51735">
    <property type="entry name" value="NAD(P)-binding Rossmann-fold domains"/>
    <property type="match status" value="1"/>
</dbReference>
<dbReference type="STRING" id="123899.SAMEA3906487_01966"/>
<dbReference type="RefSeq" id="WP_063491864.1">
    <property type="nucleotide sequence ID" value="NZ_CP016340.1"/>
</dbReference>
<dbReference type="OrthoDB" id="8940911at2"/>
<reference evidence="3 4" key="1">
    <citation type="submission" date="2016-04" db="EMBL/GenBank/DDBJ databases">
        <authorList>
            <consortium name="Pathogen Informatics"/>
        </authorList>
    </citation>
    <scope>NUCLEOTIDE SEQUENCE [LARGE SCALE GENOMIC DNA]</scope>
    <source>
        <strain evidence="3 4">H044680328</strain>
    </source>
</reference>
<dbReference type="GeneID" id="56590758"/>
<evidence type="ECO:0000313" key="3">
    <source>
        <dbReference type="EMBL" id="SAI69867.1"/>
    </source>
</evidence>
<dbReference type="PRINTS" id="PR00081">
    <property type="entry name" value="GDHRDH"/>
</dbReference>
<dbReference type="FunFam" id="3.40.50.720:FF:000084">
    <property type="entry name" value="Short-chain dehydrogenase reductase"/>
    <property type="match status" value="1"/>
</dbReference>
<gene>
    <name evidence="3" type="ORF">SAMEA3906487_01966</name>
</gene>
<dbReference type="Gene3D" id="3.40.50.720">
    <property type="entry name" value="NAD(P)-binding Rossmann-like Domain"/>
    <property type="match status" value="1"/>
</dbReference>
<dbReference type="PROSITE" id="PS00061">
    <property type="entry name" value="ADH_SHORT"/>
    <property type="match status" value="1"/>
</dbReference>
<name>A0A157PKC8_9BORD</name>
<accession>A0A157PKC8</accession>
<dbReference type="KEGG" id="btrm:SAMEA390648701966"/>
<dbReference type="PATRIC" id="fig|123899.6.peg.1957"/>
<dbReference type="Pfam" id="PF13561">
    <property type="entry name" value="adh_short_C2"/>
    <property type="match status" value="1"/>
</dbReference>
<evidence type="ECO:0000256" key="2">
    <source>
        <dbReference type="ARBA" id="ARBA00023002"/>
    </source>
</evidence>
<dbReference type="PRINTS" id="PR00080">
    <property type="entry name" value="SDRFAMILY"/>
</dbReference>
<sequence length="273" mass="28791">MDDFWSGRTVVVSGAARGQGAAEVRALFDAGACVIALDLDDDLAHWEGLREHCRSDPQRLRIQALDVADEVAWAALAGRLRAEGVALHGLINNAGITLRKTVTQTSAPEWERVMAVNLSGAFFAIHHLAGLMPAGASIVNISSTAGLTGYFSAAYTASKWGLRGLTKAAAIELAQRQIRVNCICPGLVDTPMTRTPNAEHDAARAAQFYEGNRLATPLGRGADPQEIAQVALFLLSPQSSYITAADIPVEGGMIGGGLYWQIGLRSGSLQAGA</sequence>
<dbReference type="GO" id="GO:0047044">
    <property type="term" value="F:androstan-3-alpha,17-beta-diol dehydrogenase (NAD+) activity"/>
    <property type="evidence" value="ECO:0007669"/>
    <property type="project" value="UniProtKB-EC"/>
</dbReference>
<dbReference type="InterPro" id="IPR020904">
    <property type="entry name" value="Sc_DH/Rdtase_CS"/>
</dbReference>
<dbReference type="EC" id="1.1.1.53" evidence="3"/>
<evidence type="ECO:0000256" key="1">
    <source>
        <dbReference type="ARBA" id="ARBA00006484"/>
    </source>
</evidence>
<evidence type="ECO:0000313" key="4">
    <source>
        <dbReference type="Proteomes" id="UP000076825"/>
    </source>
</evidence>
<dbReference type="PANTHER" id="PTHR42760">
    <property type="entry name" value="SHORT-CHAIN DEHYDROGENASES/REDUCTASES FAMILY MEMBER"/>
    <property type="match status" value="1"/>
</dbReference>
<protein>
    <submittedName>
        <fullName evidence="3">Short chain dehydrogenase</fullName>
        <ecNumber evidence="3">1.1.1.53</ecNumber>
    </submittedName>
</protein>
<dbReference type="InterPro" id="IPR002347">
    <property type="entry name" value="SDR_fam"/>
</dbReference>
<dbReference type="Proteomes" id="UP000076825">
    <property type="component" value="Chromosome 1"/>
</dbReference>
<keyword evidence="2 3" id="KW-0560">Oxidoreductase</keyword>
<proteinExistence type="inferred from homology"/>
<dbReference type="PANTHER" id="PTHR42760:SF133">
    <property type="entry name" value="3-OXOACYL-[ACYL-CARRIER-PROTEIN] REDUCTASE"/>
    <property type="match status" value="1"/>
</dbReference>
<dbReference type="InterPro" id="IPR036291">
    <property type="entry name" value="NAD(P)-bd_dom_sf"/>
</dbReference>
<organism evidence="3 4">
    <name type="scientific">Bordetella trematum</name>
    <dbReference type="NCBI Taxonomy" id="123899"/>
    <lineage>
        <taxon>Bacteria</taxon>
        <taxon>Pseudomonadati</taxon>
        <taxon>Pseudomonadota</taxon>
        <taxon>Betaproteobacteria</taxon>
        <taxon>Burkholderiales</taxon>
        <taxon>Alcaligenaceae</taxon>
        <taxon>Bordetella</taxon>
    </lineage>
</organism>
<dbReference type="EMBL" id="LT546645">
    <property type="protein sequence ID" value="SAI69867.1"/>
    <property type="molecule type" value="Genomic_DNA"/>
</dbReference>
<keyword evidence="4" id="KW-1185">Reference proteome</keyword>
<dbReference type="AlphaFoldDB" id="A0A157PKC8"/>
<dbReference type="eggNOG" id="COG1028">
    <property type="taxonomic scope" value="Bacteria"/>
</dbReference>